<organism evidence="3 4">
    <name type="scientific">Uliginosibacterium sediminicola</name>
    <dbReference type="NCBI Taxonomy" id="2024550"/>
    <lineage>
        <taxon>Bacteria</taxon>
        <taxon>Pseudomonadati</taxon>
        <taxon>Pseudomonadota</taxon>
        <taxon>Betaproteobacteria</taxon>
        <taxon>Rhodocyclales</taxon>
        <taxon>Zoogloeaceae</taxon>
        <taxon>Uliginosibacterium</taxon>
    </lineage>
</organism>
<keyword evidence="4" id="KW-1185">Reference proteome</keyword>
<sequence>MLNCHNATRLMSEKLERKLSLREAINLRFHLMMCSGCSNFDAQMGSLRQLSRVYAKGKGAAGAPPPDDGEEPGA</sequence>
<feature type="domain" description="Putative zinc-finger" evidence="2">
    <location>
        <begin position="4"/>
        <end position="37"/>
    </location>
</feature>
<dbReference type="RefSeq" id="WP_345919374.1">
    <property type="nucleotide sequence ID" value="NZ_JBDIVE010000004.1"/>
</dbReference>
<feature type="region of interest" description="Disordered" evidence="1">
    <location>
        <begin position="55"/>
        <end position="74"/>
    </location>
</feature>
<comment type="caution">
    <text evidence="3">The sequence shown here is derived from an EMBL/GenBank/DDBJ whole genome shotgun (WGS) entry which is preliminary data.</text>
</comment>
<reference evidence="3 4" key="1">
    <citation type="journal article" date="2018" name="Int. J. Syst. Evol. Microbiol.">
        <title>Uliginosibacterium sediminicola sp. nov., isolated from freshwater sediment.</title>
        <authorList>
            <person name="Hwang W.M."/>
            <person name="Kim S.M."/>
            <person name="Kang K."/>
            <person name="Ahn T.Y."/>
        </authorList>
    </citation>
    <scope>NUCLEOTIDE SEQUENCE [LARGE SCALE GENOMIC DNA]</scope>
    <source>
        <strain evidence="3 4">M1-21</strain>
    </source>
</reference>
<dbReference type="Proteomes" id="UP001410394">
    <property type="component" value="Unassembled WGS sequence"/>
</dbReference>
<evidence type="ECO:0000256" key="1">
    <source>
        <dbReference type="SAM" id="MobiDB-lite"/>
    </source>
</evidence>
<name>A0ABU9YYK3_9RHOO</name>
<evidence type="ECO:0000313" key="3">
    <source>
        <dbReference type="EMBL" id="MEN3068603.1"/>
    </source>
</evidence>
<evidence type="ECO:0000313" key="4">
    <source>
        <dbReference type="Proteomes" id="UP001410394"/>
    </source>
</evidence>
<proteinExistence type="predicted"/>
<dbReference type="Pfam" id="PF13490">
    <property type="entry name" value="zf-HC2"/>
    <property type="match status" value="1"/>
</dbReference>
<protein>
    <submittedName>
        <fullName evidence="3">Zf-HC2 domain-containing protein</fullName>
    </submittedName>
</protein>
<dbReference type="InterPro" id="IPR027383">
    <property type="entry name" value="Znf_put"/>
</dbReference>
<evidence type="ECO:0000259" key="2">
    <source>
        <dbReference type="Pfam" id="PF13490"/>
    </source>
</evidence>
<accession>A0ABU9YYK3</accession>
<gene>
    <name evidence="3" type="ORF">ABDB84_08950</name>
</gene>
<dbReference type="EMBL" id="JBDIVE010000004">
    <property type="protein sequence ID" value="MEN3068603.1"/>
    <property type="molecule type" value="Genomic_DNA"/>
</dbReference>